<dbReference type="PANTHER" id="PTHR13135">
    <property type="entry name" value="CYTOSOLIC RESINIFERATOXIN BINDING PROTEIN RBP-26"/>
    <property type="match status" value="1"/>
</dbReference>
<dbReference type="Pfam" id="PF10258">
    <property type="entry name" value="PHAX_RNA-bd"/>
    <property type="match status" value="1"/>
</dbReference>
<keyword evidence="8" id="KW-0653">Protein transport</keyword>
<dbReference type="GeneID" id="101854610"/>
<dbReference type="InterPro" id="IPR039047">
    <property type="entry name" value="PHAX"/>
</dbReference>
<keyword evidence="5" id="KW-0813">Transport</keyword>
<evidence type="ECO:0000313" key="13">
    <source>
        <dbReference type="Proteomes" id="UP000694888"/>
    </source>
</evidence>
<dbReference type="Proteomes" id="UP000694888">
    <property type="component" value="Unplaced"/>
</dbReference>
<gene>
    <name evidence="14" type="primary">LOC101854610</name>
</gene>
<evidence type="ECO:0000256" key="2">
    <source>
        <dbReference type="ARBA" id="ARBA00004496"/>
    </source>
</evidence>
<accession>A0ABM0JAE6</accession>
<evidence type="ECO:0000256" key="5">
    <source>
        <dbReference type="ARBA" id="ARBA00022448"/>
    </source>
</evidence>
<keyword evidence="13" id="KW-1185">Reference proteome</keyword>
<feature type="compositionally biased region" description="Acidic residues" evidence="11">
    <location>
        <begin position="398"/>
        <end position="419"/>
    </location>
</feature>
<feature type="compositionally biased region" description="Basic residues" evidence="11">
    <location>
        <begin position="338"/>
        <end position="349"/>
    </location>
</feature>
<comment type="subcellular location">
    <subcellularLocation>
        <location evidence="2">Cytoplasm</location>
    </subcellularLocation>
    <subcellularLocation>
        <location evidence="1">Nucleus</location>
    </subcellularLocation>
</comment>
<feature type="region of interest" description="Disordered" evidence="11">
    <location>
        <begin position="435"/>
        <end position="493"/>
    </location>
</feature>
<dbReference type="PANTHER" id="PTHR13135:SF0">
    <property type="entry name" value="PHOSPHORYLATED ADAPTER RNA EXPORT PROTEIN"/>
    <property type="match status" value="1"/>
</dbReference>
<keyword evidence="9" id="KW-0539">Nucleus</keyword>
<keyword evidence="6" id="KW-0963">Cytoplasm</keyword>
<evidence type="ECO:0000256" key="11">
    <source>
        <dbReference type="SAM" id="MobiDB-lite"/>
    </source>
</evidence>
<evidence type="ECO:0000256" key="9">
    <source>
        <dbReference type="ARBA" id="ARBA00023242"/>
    </source>
</evidence>
<evidence type="ECO:0000256" key="3">
    <source>
        <dbReference type="ARBA" id="ARBA00006094"/>
    </source>
</evidence>
<evidence type="ECO:0000256" key="1">
    <source>
        <dbReference type="ARBA" id="ARBA00004123"/>
    </source>
</evidence>
<feature type="region of interest" description="Disordered" evidence="11">
    <location>
        <begin position="1"/>
        <end position="32"/>
    </location>
</feature>
<feature type="domain" description="Phosphorylated adapter RNA export protein RNA-binding" evidence="12">
    <location>
        <begin position="242"/>
        <end position="323"/>
    </location>
</feature>
<evidence type="ECO:0000313" key="14">
    <source>
        <dbReference type="RefSeq" id="XP_005089137.2"/>
    </source>
</evidence>
<sequence>MMAAVREERDIELEEGECSDSDDNQNDCDIDDMATASAPTVPIKALGMDTAYRSRIPQIVINSDDSGDSDDDYPSVMKRSRNPASAFHKNPIDSGHTDSTQPFVNPLLASESVGSVSFGCGQKKRKNSIWGSVLTEQVLSQDIKGFGVDKPDVSMETRDVESYDYLKALEDDRPEINLESQDVDSSKEDIFGGVVDLEREVKRHENRKRKRNAKERLGRRSYNKHKARDLGVTEESEGTEVVRAITEALKEENVDLFTKIVEIVGTGVALRVFHMTEDVESAGGMMTNDGYRRRTPGGVYIQLLKTDASVSKEQLSHIFEADEQRWKEKLKRERKLIKAARKQRRKQRKQATMDLDRPETPTPTEDLEVLSALDGNNDFDTGDFPERPATPEPKDDSSDGENGNEDEDDEEDDEKEEDISLVIARAKAAILKRQRELANAPPQDTSSEMGEESVSSPSCRSVASMKDVEAKDSGMMGTPLTADDGDSRDMDDA</sequence>
<feature type="compositionally biased region" description="Acidic residues" evidence="11">
    <location>
        <begin position="10"/>
        <end position="32"/>
    </location>
</feature>
<dbReference type="RefSeq" id="XP_005089137.2">
    <property type="nucleotide sequence ID" value="XM_005089080.3"/>
</dbReference>
<feature type="compositionally biased region" description="Low complexity" evidence="11">
    <location>
        <begin position="453"/>
        <end position="464"/>
    </location>
</feature>
<protein>
    <recommendedName>
        <fullName evidence="4">Phosphorylated adapter RNA export protein</fullName>
    </recommendedName>
    <alternativeName>
        <fullName evidence="10">RNA U small nuclear RNA export adapter protein</fullName>
    </alternativeName>
</protein>
<dbReference type="InterPro" id="IPR038092">
    <property type="entry name" value="PHAX_RNA-binding_sf"/>
</dbReference>
<feature type="compositionally biased region" description="Basic residues" evidence="11">
    <location>
        <begin position="204"/>
        <end position="227"/>
    </location>
</feature>
<name>A0ABM0JAE6_APLCA</name>
<organism evidence="13 14">
    <name type="scientific">Aplysia californica</name>
    <name type="common">California sea hare</name>
    <dbReference type="NCBI Taxonomy" id="6500"/>
    <lineage>
        <taxon>Eukaryota</taxon>
        <taxon>Metazoa</taxon>
        <taxon>Spiralia</taxon>
        <taxon>Lophotrochozoa</taxon>
        <taxon>Mollusca</taxon>
        <taxon>Gastropoda</taxon>
        <taxon>Heterobranchia</taxon>
        <taxon>Euthyneura</taxon>
        <taxon>Tectipleura</taxon>
        <taxon>Aplysiida</taxon>
        <taxon>Aplysioidea</taxon>
        <taxon>Aplysiidae</taxon>
        <taxon>Aplysia</taxon>
    </lineage>
</organism>
<evidence type="ECO:0000256" key="6">
    <source>
        <dbReference type="ARBA" id="ARBA00022490"/>
    </source>
</evidence>
<comment type="similarity">
    <text evidence="3">Belongs to the PHAX family.</text>
</comment>
<evidence type="ECO:0000256" key="8">
    <source>
        <dbReference type="ARBA" id="ARBA00022927"/>
    </source>
</evidence>
<reference evidence="14" key="1">
    <citation type="submission" date="2025-08" db="UniProtKB">
        <authorList>
            <consortium name="RefSeq"/>
        </authorList>
    </citation>
    <scope>IDENTIFICATION</scope>
</reference>
<dbReference type="Gene3D" id="1.10.10.1440">
    <property type="entry name" value="PHAX RNA-binding domain"/>
    <property type="match status" value="1"/>
</dbReference>
<evidence type="ECO:0000256" key="10">
    <source>
        <dbReference type="ARBA" id="ARBA00030834"/>
    </source>
</evidence>
<evidence type="ECO:0000256" key="7">
    <source>
        <dbReference type="ARBA" id="ARBA00022884"/>
    </source>
</evidence>
<keyword evidence="7" id="KW-0694">RNA-binding</keyword>
<feature type="region of interest" description="Disordered" evidence="11">
    <location>
        <begin position="58"/>
        <end position="100"/>
    </location>
</feature>
<feature type="region of interest" description="Disordered" evidence="11">
    <location>
        <begin position="338"/>
        <end position="421"/>
    </location>
</feature>
<evidence type="ECO:0000259" key="12">
    <source>
        <dbReference type="Pfam" id="PF10258"/>
    </source>
</evidence>
<proteinExistence type="inferred from homology"/>
<evidence type="ECO:0000256" key="4">
    <source>
        <dbReference type="ARBA" id="ARBA00016856"/>
    </source>
</evidence>
<dbReference type="InterPro" id="IPR019385">
    <property type="entry name" value="PHAX_RNA-binding_domain"/>
</dbReference>
<feature type="region of interest" description="Disordered" evidence="11">
    <location>
        <begin position="203"/>
        <end position="233"/>
    </location>
</feature>